<dbReference type="Gene3D" id="2.10.260.10">
    <property type="match status" value="1"/>
</dbReference>
<dbReference type="Proteomes" id="UP000065641">
    <property type="component" value="Chromosome"/>
</dbReference>
<dbReference type="PANTHER" id="PTHR40516">
    <property type="entry name" value="ANTITOXIN CHPS-RELATED"/>
    <property type="match status" value="1"/>
</dbReference>
<sequence>MLATDMQTNIRKWGNSAGTIIPAPVLAEAGLRVGDAIQIEVVDGTIVIRQAAPVYRLEDLLEATPSDKLALDDEDKQWLHDAPVGRESD</sequence>
<reference evidence="2 3" key="1">
    <citation type="submission" date="2015-11" db="EMBL/GenBank/DDBJ databases">
        <authorList>
            <person name="Zhang Y."/>
            <person name="Guo Z."/>
        </authorList>
    </citation>
    <scope>NUCLEOTIDE SEQUENCE [LARGE SCALE GENOMIC DNA]</scope>
    <source>
        <strain evidence="2 3">KCTC 32221</strain>
    </source>
</reference>
<dbReference type="KEGG" id="pspi:PS2015_1693"/>
<dbReference type="InterPro" id="IPR007159">
    <property type="entry name" value="SpoVT-AbrB_dom"/>
</dbReference>
<gene>
    <name evidence="2" type="ORF">PS2015_1693</name>
</gene>
<protein>
    <submittedName>
        <fullName evidence="2">SpoVT / AbrB like domain protein</fullName>
    </submittedName>
</protein>
<dbReference type="SMART" id="SM00966">
    <property type="entry name" value="SpoVT_AbrB"/>
    <property type="match status" value="1"/>
</dbReference>
<organism evidence="2 3">
    <name type="scientific">Pseudohongiella spirulinae</name>
    <dbReference type="NCBI Taxonomy" id="1249552"/>
    <lineage>
        <taxon>Bacteria</taxon>
        <taxon>Pseudomonadati</taxon>
        <taxon>Pseudomonadota</taxon>
        <taxon>Gammaproteobacteria</taxon>
        <taxon>Pseudomonadales</taxon>
        <taxon>Pseudohongiellaceae</taxon>
        <taxon>Pseudohongiella</taxon>
    </lineage>
</organism>
<dbReference type="PANTHER" id="PTHR40516:SF1">
    <property type="entry name" value="ANTITOXIN CHPS-RELATED"/>
    <property type="match status" value="1"/>
</dbReference>
<dbReference type="Pfam" id="PF04014">
    <property type="entry name" value="MazE_antitoxin"/>
    <property type="match status" value="1"/>
</dbReference>
<accession>A0A0S2KDM7</accession>
<keyword evidence="3" id="KW-1185">Reference proteome</keyword>
<dbReference type="AlphaFoldDB" id="A0A0S2KDM7"/>
<dbReference type="STRING" id="1249552.PS2015_1693"/>
<dbReference type="GO" id="GO:0003677">
    <property type="term" value="F:DNA binding"/>
    <property type="evidence" value="ECO:0007669"/>
    <property type="project" value="InterPro"/>
</dbReference>
<dbReference type="SUPFAM" id="SSF89447">
    <property type="entry name" value="AbrB/MazE/MraZ-like"/>
    <property type="match status" value="1"/>
</dbReference>
<proteinExistence type="predicted"/>
<dbReference type="EMBL" id="CP013189">
    <property type="protein sequence ID" value="ALO46345.1"/>
    <property type="molecule type" value="Genomic_DNA"/>
</dbReference>
<evidence type="ECO:0000313" key="2">
    <source>
        <dbReference type="EMBL" id="ALO46345.1"/>
    </source>
</evidence>
<dbReference type="InterPro" id="IPR039052">
    <property type="entry name" value="Antitox_PemI-like"/>
</dbReference>
<dbReference type="GO" id="GO:0097351">
    <property type="term" value="F:toxin sequestering activity"/>
    <property type="evidence" value="ECO:0007669"/>
    <property type="project" value="InterPro"/>
</dbReference>
<dbReference type="InterPro" id="IPR037914">
    <property type="entry name" value="SpoVT-AbrB_sf"/>
</dbReference>
<name>A0A0S2KDM7_9GAMM</name>
<feature type="domain" description="SpoVT-AbrB" evidence="1">
    <location>
        <begin position="11"/>
        <end position="56"/>
    </location>
</feature>
<evidence type="ECO:0000313" key="3">
    <source>
        <dbReference type="Proteomes" id="UP000065641"/>
    </source>
</evidence>
<evidence type="ECO:0000259" key="1">
    <source>
        <dbReference type="SMART" id="SM00966"/>
    </source>
</evidence>